<dbReference type="PROSITE" id="PS50893">
    <property type="entry name" value="ABC_TRANSPORTER_2"/>
    <property type="match status" value="1"/>
</dbReference>
<dbReference type="GO" id="GO:0016887">
    <property type="term" value="F:ATP hydrolysis activity"/>
    <property type="evidence" value="ECO:0007669"/>
    <property type="project" value="InterPro"/>
</dbReference>
<dbReference type="Pfam" id="PF00005">
    <property type="entry name" value="ABC_tran"/>
    <property type="match status" value="1"/>
</dbReference>
<organism evidence="5">
    <name type="scientific">viral metagenome</name>
    <dbReference type="NCBI Taxonomy" id="1070528"/>
    <lineage>
        <taxon>unclassified sequences</taxon>
        <taxon>metagenomes</taxon>
        <taxon>organismal metagenomes</taxon>
    </lineage>
</organism>
<dbReference type="FunFam" id="3.40.50.300:FF:000011">
    <property type="entry name" value="Putative ABC transporter ATP-binding component"/>
    <property type="match status" value="1"/>
</dbReference>
<dbReference type="InterPro" id="IPR050611">
    <property type="entry name" value="ABCF"/>
</dbReference>
<feature type="domain" description="ABC transporter" evidence="4">
    <location>
        <begin position="5"/>
        <end position="243"/>
    </location>
</feature>
<dbReference type="Gene3D" id="3.40.50.300">
    <property type="entry name" value="P-loop containing nucleotide triphosphate hydrolases"/>
    <property type="match status" value="1"/>
</dbReference>
<dbReference type="PANTHER" id="PTHR19211:SF14">
    <property type="entry name" value="ATP-BINDING CASSETTE SUB-FAMILY F MEMBER 1"/>
    <property type="match status" value="1"/>
</dbReference>
<evidence type="ECO:0000313" key="5">
    <source>
        <dbReference type="EMBL" id="QHU00589.1"/>
    </source>
</evidence>
<name>A0A6C0J4J1_9ZZZZ</name>
<evidence type="ECO:0000256" key="3">
    <source>
        <dbReference type="ARBA" id="ARBA00022840"/>
    </source>
</evidence>
<keyword evidence="3" id="KW-0067">ATP-binding</keyword>
<dbReference type="SMART" id="SM00382">
    <property type="entry name" value="AAA"/>
    <property type="match status" value="1"/>
</dbReference>
<keyword evidence="1" id="KW-0677">Repeat</keyword>
<accession>A0A6C0J4J1</accession>
<keyword evidence="2" id="KW-0547">Nucleotide-binding</keyword>
<dbReference type="InterPro" id="IPR027417">
    <property type="entry name" value="P-loop_NTPase"/>
</dbReference>
<sequence>MTVNLSIDNYSLTIAGKQLLKNTKLIVAEKNKYALIGKNGVGKSTFLLDLKTKFKENVCYYVSQDILTVEDSVFDHILSTNKPVWKLKKLIESLEDNYNDNDNDTDTLEELYTQWDCNGYRIIESHLHGILYGLGFSNEQQQLSVNSFSGGWKMRISLAFALFIEAPILLLDEPTNHLDMNGVIWLMNYLETWQNTLIIVSHDTAFINICDNIILMESNKLSYYRCRYSRFLKVRQKEIKIMQKKWTQYSKDLRMFKKKGKDKKSVAEYIKKI</sequence>
<protein>
    <recommendedName>
        <fullName evidence="4">ABC transporter domain-containing protein</fullName>
    </recommendedName>
</protein>
<dbReference type="CDD" id="cd03221">
    <property type="entry name" value="ABCF_EF-3"/>
    <property type="match status" value="1"/>
</dbReference>
<dbReference type="SUPFAM" id="SSF52540">
    <property type="entry name" value="P-loop containing nucleoside triphosphate hydrolases"/>
    <property type="match status" value="1"/>
</dbReference>
<dbReference type="InterPro" id="IPR003439">
    <property type="entry name" value="ABC_transporter-like_ATP-bd"/>
</dbReference>
<evidence type="ECO:0000259" key="4">
    <source>
        <dbReference type="PROSITE" id="PS50893"/>
    </source>
</evidence>
<dbReference type="PANTHER" id="PTHR19211">
    <property type="entry name" value="ATP-BINDING TRANSPORT PROTEIN-RELATED"/>
    <property type="match status" value="1"/>
</dbReference>
<evidence type="ECO:0000256" key="2">
    <source>
        <dbReference type="ARBA" id="ARBA00022741"/>
    </source>
</evidence>
<proteinExistence type="predicted"/>
<dbReference type="GO" id="GO:0005524">
    <property type="term" value="F:ATP binding"/>
    <property type="evidence" value="ECO:0007669"/>
    <property type="project" value="UniProtKB-KW"/>
</dbReference>
<dbReference type="AlphaFoldDB" id="A0A6C0J4J1"/>
<dbReference type="InterPro" id="IPR003593">
    <property type="entry name" value="AAA+_ATPase"/>
</dbReference>
<dbReference type="EMBL" id="MN740328">
    <property type="protein sequence ID" value="QHU00589.1"/>
    <property type="molecule type" value="Genomic_DNA"/>
</dbReference>
<evidence type="ECO:0000256" key="1">
    <source>
        <dbReference type="ARBA" id="ARBA00022737"/>
    </source>
</evidence>
<reference evidence="5" key="1">
    <citation type="journal article" date="2020" name="Nature">
        <title>Giant virus diversity and host interactions through global metagenomics.</title>
        <authorList>
            <person name="Schulz F."/>
            <person name="Roux S."/>
            <person name="Paez-Espino D."/>
            <person name="Jungbluth S."/>
            <person name="Walsh D.A."/>
            <person name="Denef V.J."/>
            <person name="McMahon K.D."/>
            <person name="Konstantinidis K.T."/>
            <person name="Eloe-Fadrosh E.A."/>
            <person name="Kyrpides N.C."/>
            <person name="Woyke T."/>
        </authorList>
    </citation>
    <scope>NUCLEOTIDE SEQUENCE</scope>
    <source>
        <strain evidence="5">GVMAG-M-3300025860-20</strain>
    </source>
</reference>